<proteinExistence type="inferred from homology"/>
<dbReference type="Pfam" id="PF00995">
    <property type="entry name" value="Sec1"/>
    <property type="match status" value="1"/>
</dbReference>
<dbReference type="Gene3D" id="3.40.50.1910">
    <property type="match status" value="1"/>
</dbReference>
<dbReference type="OrthoDB" id="2228at2759"/>
<sequence length="512" mass="60183">MDLKSSAQQAIINEVLKHGHSTKTWRVLVIHERTAEILTNLFKTSELLSHEILKIQRIESKDRLSIPDHPAIYFIQPDDFLIDEIVKDHKDKKYSRYTLITVEELTKNQFKKIDKLVDPPITYNYLPLNFICFDKNVFFCDFKNIHHVAKTINIFFNIHCLKEVDRAKCIEIDNIFEKEKQERRGDIIYFDRSYDLFTPLVKFYTFQALLNDFKIIDNNFCEDKNMDFSDQKLWKKIKYMHIAEINSVLSEEAALLNANMRKIQNADTKDLIKLVLEAPEQIQLKKEVSVFLGLLDQCITRFEKQNLNTYSITQQNLILKKDENGHRYSPTSSEFFGLINDDRIILEDKIRLWMLFILCGFEFTEKEYISMVKTGILQKDYSKLLSKLRTLKPQAIYYQHSSSNYAISRYKPLLYYIISNFLKNKKGINFIRITKDVQSVISSLRKSTFVFKKELASRNKRNIFVYINGGITYAEIESAHALEKEFGVSILLGSSKIIDSENFLDYINKSSL</sequence>
<comment type="caution">
    <text evidence="2">The sequence shown here is derived from an EMBL/GenBank/DDBJ whole genome shotgun (WGS) entry which is preliminary data.</text>
</comment>
<dbReference type="InterPro" id="IPR043154">
    <property type="entry name" value="Sec-1-like_dom1"/>
</dbReference>
<dbReference type="InterPro" id="IPR036045">
    <property type="entry name" value="Sec1-like_sf"/>
</dbReference>
<dbReference type="VEuPathDB" id="MicrosporidiaDB:EDEG_00909"/>
<evidence type="ECO:0000313" key="2">
    <source>
        <dbReference type="EMBL" id="EJW04992.1"/>
    </source>
</evidence>
<dbReference type="HOGENOM" id="CLU_009210_1_1_1"/>
<name>J9DUL7_EDHAE</name>
<dbReference type="STRING" id="1003232.J9DUL7"/>
<dbReference type="PIRSF" id="PIRSF005715">
    <property type="entry name" value="VPS45_Sec1"/>
    <property type="match status" value="1"/>
</dbReference>
<evidence type="ECO:0008006" key="4">
    <source>
        <dbReference type="Google" id="ProtNLM"/>
    </source>
</evidence>
<dbReference type="InterPro" id="IPR043127">
    <property type="entry name" value="Sec-1-like_dom3a"/>
</dbReference>
<organism evidence="2 3">
    <name type="scientific">Edhazardia aedis (strain USNM 41457)</name>
    <name type="common">Microsporidian parasite</name>
    <dbReference type="NCBI Taxonomy" id="1003232"/>
    <lineage>
        <taxon>Eukaryota</taxon>
        <taxon>Fungi</taxon>
        <taxon>Fungi incertae sedis</taxon>
        <taxon>Microsporidia</taxon>
        <taxon>Edhazardia</taxon>
    </lineage>
</organism>
<dbReference type="AlphaFoldDB" id="J9DUL7"/>
<accession>J9DUL7</accession>
<dbReference type="Gene3D" id="3.40.50.2060">
    <property type="match status" value="1"/>
</dbReference>
<dbReference type="SUPFAM" id="SSF56815">
    <property type="entry name" value="Sec1/munc18-like (SM) proteins"/>
    <property type="match status" value="1"/>
</dbReference>
<evidence type="ECO:0000256" key="1">
    <source>
        <dbReference type="ARBA" id="ARBA00009884"/>
    </source>
</evidence>
<dbReference type="FunCoup" id="J9DUL7">
    <property type="interactions" value="79"/>
</dbReference>
<dbReference type="InterPro" id="IPR027482">
    <property type="entry name" value="Sec1-like_dom2"/>
</dbReference>
<dbReference type="Gene3D" id="1.25.40.60">
    <property type="match status" value="1"/>
</dbReference>
<dbReference type="OMA" id="LNSACKM"/>
<dbReference type="EMBL" id="AFBI03000011">
    <property type="protein sequence ID" value="EJW04992.1"/>
    <property type="molecule type" value="Genomic_DNA"/>
</dbReference>
<keyword evidence="3" id="KW-1185">Reference proteome</keyword>
<dbReference type="Gene3D" id="3.90.830.10">
    <property type="entry name" value="Syntaxin Binding Protein 1, Chain A, domain 2"/>
    <property type="match status" value="1"/>
</dbReference>
<gene>
    <name evidence="2" type="ORF">EDEG_00909</name>
</gene>
<protein>
    <recommendedName>
        <fullName evidence="4">Sec1 family protein</fullName>
    </recommendedName>
</protein>
<reference evidence="3" key="2">
    <citation type="submission" date="2015-07" db="EMBL/GenBank/DDBJ databases">
        <title>Contrasting host-pathogen interactions and genome evolution in two generalist and specialist microsporidian pathogens of mosquitoes.</title>
        <authorList>
            <consortium name="The Broad Institute Genomics Platform"/>
            <consortium name="The Broad Institute Genome Sequencing Center for Infectious Disease"/>
            <person name="Cuomo C.A."/>
            <person name="Sanscrainte N.D."/>
            <person name="Goldberg J.M."/>
            <person name="Heiman D."/>
            <person name="Young S."/>
            <person name="Zeng Q."/>
            <person name="Becnel J.J."/>
            <person name="Birren B.W."/>
        </authorList>
    </citation>
    <scope>NUCLEOTIDE SEQUENCE [LARGE SCALE GENOMIC DNA]</scope>
    <source>
        <strain evidence="3">USNM 41457</strain>
    </source>
</reference>
<dbReference type="InParanoid" id="J9DUL7"/>
<dbReference type="PANTHER" id="PTHR11679">
    <property type="entry name" value="VESICLE PROTEIN SORTING-ASSOCIATED"/>
    <property type="match status" value="1"/>
</dbReference>
<reference evidence="2 3" key="1">
    <citation type="submission" date="2011-08" db="EMBL/GenBank/DDBJ databases">
        <authorList>
            <person name="Liu Z.J."/>
            <person name="Shi F.L."/>
            <person name="Lu J.Q."/>
            <person name="Li M."/>
            <person name="Wang Z.L."/>
        </authorList>
    </citation>
    <scope>NUCLEOTIDE SEQUENCE [LARGE SCALE GENOMIC DNA]</scope>
    <source>
        <strain evidence="2 3">USNM 41457</strain>
    </source>
</reference>
<dbReference type="GO" id="GO:0016192">
    <property type="term" value="P:vesicle-mediated transport"/>
    <property type="evidence" value="ECO:0007669"/>
    <property type="project" value="InterPro"/>
</dbReference>
<comment type="similarity">
    <text evidence="1">Belongs to the STXBP/unc-18/SEC1 family.</text>
</comment>
<evidence type="ECO:0000313" key="3">
    <source>
        <dbReference type="Proteomes" id="UP000003163"/>
    </source>
</evidence>
<dbReference type="Proteomes" id="UP000003163">
    <property type="component" value="Unassembled WGS sequence"/>
</dbReference>
<dbReference type="InterPro" id="IPR001619">
    <property type="entry name" value="Sec1-like"/>
</dbReference>